<evidence type="ECO:0000313" key="1">
    <source>
        <dbReference type="EMBL" id="MDK3074076.1"/>
    </source>
</evidence>
<dbReference type="RefSeq" id="WP_284486011.1">
    <property type="nucleotide sequence ID" value="NZ_JASNJE010000015.1"/>
</dbReference>
<dbReference type="InterPro" id="IPR007709">
    <property type="entry name" value="N-FG_amidohydro"/>
</dbReference>
<comment type="caution">
    <text evidence="1">The sequence shown here is derived from an EMBL/GenBank/DDBJ whole genome shotgun (WGS) entry which is preliminary data.</text>
</comment>
<sequence>MAEPEQEPKAEAVALHNTAGRGPVLIVCEHASRRMPDRFGVLGLTPDQLKSHIAWDPGALPVARRLSAHFDAPLVAGGMSRLLFDCNRPPGAPDAIPTQSEGQAIPGNLALDDTGRAERVRDIHDPFRAALKKAMSGFATPPVVITVHSFTPVFLGVARQVQIGLIHDEDDRLARAMLTRAGQHTGRVVALNDPYDPQDGVTHTLRSFALPAGAVNIMLEIRNDLIGDAQAQSDMADMLAGWIAVACDDLGVSLDPGAAACAE</sequence>
<dbReference type="Proteomes" id="UP001227126">
    <property type="component" value="Unassembled WGS sequence"/>
</dbReference>
<dbReference type="EMBL" id="JASNJE010000015">
    <property type="protein sequence ID" value="MDK3074076.1"/>
    <property type="molecule type" value="Genomic_DNA"/>
</dbReference>
<dbReference type="PIRSF" id="PIRSF029730">
    <property type="entry name" value="UCP029730"/>
    <property type="match status" value="1"/>
</dbReference>
<reference evidence="1 2" key="1">
    <citation type="submission" date="2023-05" db="EMBL/GenBank/DDBJ databases">
        <title>Sedimentitalea sp. nov. JM2-8.</title>
        <authorList>
            <person name="Huang J."/>
        </authorList>
    </citation>
    <scope>NUCLEOTIDE SEQUENCE [LARGE SCALE GENOMIC DNA]</scope>
    <source>
        <strain evidence="1 2">JM2-8</strain>
    </source>
</reference>
<dbReference type="InterPro" id="IPR011227">
    <property type="entry name" value="UCP029730"/>
</dbReference>
<dbReference type="Gene3D" id="3.40.630.40">
    <property type="entry name" value="Zn-dependent exopeptidases"/>
    <property type="match status" value="1"/>
</dbReference>
<protein>
    <submittedName>
        <fullName evidence="1">N-formylglutamate amidohydrolase</fullName>
    </submittedName>
</protein>
<dbReference type="Pfam" id="PF05013">
    <property type="entry name" value="FGase"/>
    <property type="match status" value="1"/>
</dbReference>
<gene>
    <name evidence="1" type="ORF">QO034_13220</name>
</gene>
<organism evidence="1 2">
    <name type="scientific">Sedimentitalea xiamensis</name>
    <dbReference type="NCBI Taxonomy" id="3050037"/>
    <lineage>
        <taxon>Bacteria</taxon>
        <taxon>Pseudomonadati</taxon>
        <taxon>Pseudomonadota</taxon>
        <taxon>Alphaproteobacteria</taxon>
        <taxon>Rhodobacterales</taxon>
        <taxon>Paracoccaceae</taxon>
        <taxon>Sedimentitalea</taxon>
    </lineage>
</organism>
<proteinExistence type="predicted"/>
<evidence type="ECO:0000313" key="2">
    <source>
        <dbReference type="Proteomes" id="UP001227126"/>
    </source>
</evidence>
<name>A0ABT7FG23_9RHOB</name>
<accession>A0ABT7FG23</accession>
<keyword evidence="2" id="KW-1185">Reference proteome</keyword>
<dbReference type="SUPFAM" id="SSF53187">
    <property type="entry name" value="Zn-dependent exopeptidases"/>
    <property type="match status" value="1"/>
</dbReference>